<protein>
    <recommendedName>
        <fullName evidence="3">ERBB receptor feedback inhibitor 1</fullName>
    </recommendedName>
</protein>
<dbReference type="EMBL" id="SRMA01026163">
    <property type="protein sequence ID" value="TRY87098.1"/>
    <property type="molecule type" value="Genomic_DNA"/>
</dbReference>
<gene>
    <name evidence="1" type="ORF">DNTS_009171</name>
</gene>
<reference evidence="1 2" key="1">
    <citation type="journal article" date="2019" name="Sci. Data">
        <title>Hybrid genome assembly and annotation of Danionella translucida.</title>
        <authorList>
            <person name="Kadobianskyi M."/>
            <person name="Schulze L."/>
            <person name="Schuelke M."/>
            <person name="Judkewitz B."/>
        </authorList>
    </citation>
    <scope>NUCLEOTIDE SEQUENCE [LARGE SCALE GENOMIC DNA]</scope>
    <source>
        <strain evidence="1 2">Bolton</strain>
    </source>
</reference>
<evidence type="ECO:0000313" key="2">
    <source>
        <dbReference type="Proteomes" id="UP000316079"/>
    </source>
</evidence>
<dbReference type="Proteomes" id="UP000316079">
    <property type="component" value="Unassembled WGS sequence"/>
</dbReference>
<dbReference type="OrthoDB" id="8878717at2759"/>
<dbReference type="PANTHER" id="PTHR14254">
    <property type="entry name" value="GENE 33 POLYPEPTIDE"/>
    <property type="match status" value="1"/>
</dbReference>
<keyword evidence="2" id="KW-1185">Reference proteome</keyword>
<comment type="caution">
    <text evidence="1">The sequence shown here is derived from an EMBL/GenBank/DDBJ whole genome shotgun (WGS) entry which is preliminary data.</text>
</comment>
<evidence type="ECO:0008006" key="3">
    <source>
        <dbReference type="Google" id="ProtNLM"/>
    </source>
</evidence>
<dbReference type="GO" id="GO:0045616">
    <property type="term" value="P:regulation of keratinocyte differentiation"/>
    <property type="evidence" value="ECO:0007669"/>
    <property type="project" value="TreeGrafter"/>
</dbReference>
<name>A0A553QAY2_9TELE</name>
<dbReference type="GO" id="GO:0042059">
    <property type="term" value="P:negative regulation of epidermal growth factor receptor signaling pathway"/>
    <property type="evidence" value="ECO:0007669"/>
    <property type="project" value="TreeGrafter"/>
</dbReference>
<organism evidence="1 2">
    <name type="scientific">Danionella cerebrum</name>
    <dbReference type="NCBI Taxonomy" id="2873325"/>
    <lineage>
        <taxon>Eukaryota</taxon>
        <taxon>Metazoa</taxon>
        <taxon>Chordata</taxon>
        <taxon>Craniata</taxon>
        <taxon>Vertebrata</taxon>
        <taxon>Euteleostomi</taxon>
        <taxon>Actinopterygii</taxon>
        <taxon>Neopterygii</taxon>
        <taxon>Teleostei</taxon>
        <taxon>Ostariophysi</taxon>
        <taxon>Cypriniformes</taxon>
        <taxon>Danionidae</taxon>
        <taxon>Danioninae</taxon>
        <taxon>Danionella</taxon>
    </lineage>
</organism>
<accession>A0A553QAY2</accession>
<dbReference type="InterPro" id="IPR052112">
    <property type="entry name" value="EGFR_SigReg_Kinase"/>
</dbReference>
<proteinExistence type="predicted"/>
<evidence type="ECO:0000313" key="1">
    <source>
        <dbReference type="EMBL" id="TRY87098.1"/>
    </source>
</evidence>
<dbReference type="PANTHER" id="PTHR14254:SF5">
    <property type="entry name" value="ERBB RECEPTOR FEEDBACK INHIBITOR 1"/>
    <property type="match status" value="1"/>
</dbReference>
<sequence>MVMDLWPVEERSMCNFPTRSTTFYTQMVTPRHSNVFLPVNKILSQYHDLVIVVKSQSLHVAFKKRAELRGKSLRRYSGIINSLCLALWESVISQLRETLTFLLFGNGGNPLIPELASNIMATAQPVWDQQDAVDKFGSESTDHSLRMYQQHCSANVGFERRMFGSCSPPCLSPKTPNPTQLLFPSQCHPPMGDQVVPSLQKLSVYEQIPPCSPRRTTKPLPPLPDIGDLSSDEAEDNEVEFFSSASESQCLVPKTSSFQYGMTGRHSFRGCGQINFGYFEEHRKLCEEAKPQWEQMAIHNQDRSQRRLYRSFSGPAGCFKAALRPFGLHHSPHSHPQDKPEVPPRIPIRPHLGENADGRQVFTSDFDADKPPRIPPREPIPQVIPRAISPKSLPIYVNGVMPPTQSFAPYPEYVSRAQHLPPPRNPCILPIIEDGKKVSNTHYFLLPHRPRYLDKFERFFKESDS</sequence>
<dbReference type="AlphaFoldDB" id="A0A553QAY2"/>